<evidence type="ECO:0000313" key="3">
    <source>
        <dbReference type="Proteomes" id="UP001632037"/>
    </source>
</evidence>
<keyword evidence="3" id="KW-1185">Reference proteome</keyword>
<dbReference type="PANTHER" id="PTHR37069:SF2">
    <property type="entry name" value="PIGGYBAC TRANSPOSABLE ELEMENT-DERIVED PROTEIN DOMAIN-CONTAINING PROTEIN"/>
    <property type="match status" value="1"/>
</dbReference>
<evidence type="ECO:0000313" key="2">
    <source>
        <dbReference type="EMBL" id="KAL3660470.1"/>
    </source>
</evidence>
<reference evidence="2 3" key="1">
    <citation type="submission" date="2024-09" db="EMBL/GenBank/DDBJ databases">
        <title>Genome sequencing and assembly of Phytophthora oleae, isolate VK10A, causative agent of rot of olive drupes.</title>
        <authorList>
            <person name="Conti Taguali S."/>
            <person name="Riolo M."/>
            <person name="La Spada F."/>
            <person name="Cacciola S.O."/>
            <person name="Dionisio G."/>
        </authorList>
    </citation>
    <scope>NUCLEOTIDE SEQUENCE [LARGE SCALE GENOMIC DNA]</scope>
    <source>
        <strain evidence="2 3">VK10A</strain>
    </source>
</reference>
<gene>
    <name evidence="2" type="ORF">V7S43_014618</name>
</gene>
<sequence length="229" mass="25132">MAKRKADDILPDIRKHRRLTRATGAGGNAPDEIGRAGGVVEFQLLWQRLRKEGWTSKPPLGGRSVDPRHRYIRPGGNPRGVPGEDYLLGEEAVLAFYFSQGVIYEIQYVLNRHLRVAPVKDVDLYVLVVEGGGAVAYNEHCYKMNSNVMVSVAVFVVGAEVRGTAVEVVVPVEVVVEMDAVKAVVVDVVVMVIVEDAVEDVLVMVVVVEMDTGTALNNRWSLHQNTSVD</sequence>
<proteinExistence type="predicted"/>
<feature type="region of interest" description="Disordered" evidence="1">
    <location>
        <begin position="57"/>
        <end position="76"/>
    </location>
</feature>
<dbReference type="EMBL" id="JBIMZQ010000041">
    <property type="protein sequence ID" value="KAL3660470.1"/>
    <property type="molecule type" value="Genomic_DNA"/>
</dbReference>
<dbReference type="Proteomes" id="UP001632037">
    <property type="component" value="Unassembled WGS sequence"/>
</dbReference>
<protein>
    <submittedName>
        <fullName evidence="2">Uncharacterized protein</fullName>
    </submittedName>
</protein>
<dbReference type="PANTHER" id="PTHR37069">
    <property type="entry name" value="DDE_TNP_1_7 DOMAIN-CONTAINING PROTEIN"/>
    <property type="match status" value="1"/>
</dbReference>
<evidence type="ECO:0000256" key="1">
    <source>
        <dbReference type="SAM" id="MobiDB-lite"/>
    </source>
</evidence>
<name>A0ABD3F378_9STRA</name>
<accession>A0ABD3F378</accession>
<comment type="caution">
    <text evidence="2">The sequence shown here is derived from an EMBL/GenBank/DDBJ whole genome shotgun (WGS) entry which is preliminary data.</text>
</comment>
<organism evidence="2 3">
    <name type="scientific">Phytophthora oleae</name>
    <dbReference type="NCBI Taxonomy" id="2107226"/>
    <lineage>
        <taxon>Eukaryota</taxon>
        <taxon>Sar</taxon>
        <taxon>Stramenopiles</taxon>
        <taxon>Oomycota</taxon>
        <taxon>Peronosporomycetes</taxon>
        <taxon>Peronosporales</taxon>
        <taxon>Peronosporaceae</taxon>
        <taxon>Phytophthora</taxon>
    </lineage>
</organism>
<dbReference type="AlphaFoldDB" id="A0ABD3F378"/>